<dbReference type="AlphaFoldDB" id="A0A8A3PGZ5"/>
<feature type="domain" description="AB hydrolase-1" evidence="1">
    <location>
        <begin position="7"/>
        <end position="247"/>
    </location>
</feature>
<keyword evidence="3" id="KW-1185">Reference proteome</keyword>
<dbReference type="Pfam" id="PF12697">
    <property type="entry name" value="Abhydrolase_6"/>
    <property type="match status" value="1"/>
</dbReference>
<sequence length="265" mass="29110">MSNKPTLVLIPGAWHSAEVWKKATSLLREQDYKCIPVELPSTTGNPATGFGDDIEAVRDVILSETKQGRDVMIVVHSYGGAVGQSAVKGLTRRKPDALQSTGDQPAGHVIGLAMMACGFGQTGVSFIDAIGGTPPPLWRFDDGGFATLELSARESFYHDLPEDEGDYWVRRLRKQSQRVLKEGAEWAYAGWMDLPVWYLTTLDDRTFPVEAQGMFVRMARDAGADVTVREVLSSHSPMLSRPRETADFILEAVESISRARALSLP</sequence>
<organism evidence="2 3">
    <name type="scientific">Monilinia vaccinii-corymbosi</name>
    <dbReference type="NCBI Taxonomy" id="61207"/>
    <lineage>
        <taxon>Eukaryota</taxon>
        <taxon>Fungi</taxon>
        <taxon>Dikarya</taxon>
        <taxon>Ascomycota</taxon>
        <taxon>Pezizomycotina</taxon>
        <taxon>Leotiomycetes</taxon>
        <taxon>Helotiales</taxon>
        <taxon>Sclerotiniaceae</taxon>
        <taxon>Monilinia</taxon>
    </lineage>
</organism>
<dbReference type="PANTHER" id="PTHR37017:SF3">
    <property type="entry name" value="AB HYDROLASE-1 DOMAIN-CONTAINING PROTEIN"/>
    <property type="match status" value="1"/>
</dbReference>
<dbReference type="InterPro" id="IPR000073">
    <property type="entry name" value="AB_hydrolase_1"/>
</dbReference>
<dbReference type="PANTHER" id="PTHR37017">
    <property type="entry name" value="AB HYDROLASE-1 DOMAIN-CONTAINING PROTEIN-RELATED"/>
    <property type="match status" value="1"/>
</dbReference>
<dbReference type="InterPro" id="IPR052897">
    <property type="entry name" value="Sec-Metab_Biosynth_Hydrolase"/>
</dbReference>
<evidence type="ECO:0000259" key="1">
    <source>
        <dbReference type="Pfam" id="PF12697"/>
    </source>
</evidence>
<name>A0A8A3PGZ5_9HELO</name>
<dbReference type="Gene3D" id="3.40.50.1820">
    <property type="entry name" value="alpha/beta hydrolase"/>
    <property type="match status" value="1"/>
</dbReference>
<dbReference type="Proteomes" id="UP000672032">
    <property type="component" value="Chromosome 4"/>
</dbReference>
<gene>
    <name evidence="2" type="ORF">DSL72_005861</name>
</gene>
<evidence type="ECO:0000313" key="3">
    <source>
        <dbReference type="Proteomes" id="UP000672032"/>
    </source>
</evidence>
<proteinExistence type="predicted"/>
<accession>A0A8A3PGZ5</accession>
<dbReference type="EMBL" id="CP063408">
    <property type="protein sequence ID" value="QSZ34271.1"/>
    <property type="molecule type" value="Genomic_DNA"/>
</dbReference>
<dbReference type="OrthoDB" id="408373at2759"/>
<reference evidence="2" key="1">
    <citation type="submission" date="2020-10" db="EMBL/GenBank/DDBJ databases">
        <title>Genome Sequence of Monilinia vaccinii-corymbosi Sheds Light on Mummy Berry Disease Infection of Blueberry and Mating Type.</title>
        <authorList>
            <person name="Yow A.G."/>
            <person name="Zhang Y."/>
            <person name="Bansal K."/>
            <person name="Eacker S.M."/>
            <person name="Sullivan S."/>
            <person name="Liachko I."/>
            <person name="Cubeta M.A."/>
            <person name="Rollins J.A."/>
            <person name="Ashrafi H."/>
        </authorList>
    </citation>
    <scope>NUCLEOTIDE SEQUENCE</scope>
    <source>
        <strain evidence="2">RL-1</strain>
    </source>
</reference>
<protein>
    <recommendedName>
        <fullName evidence="1">AB hydrolase-1 domain-containing protein</fullName>
    </recommendedName>
</protein>
<evidence type="ECO:0000313" key="2">
    <source>
        <dbReference type="EMBL" id="QSZ34271.1"/>
    </source>
</evidence>
<dbReference type="InterPro" id="IPR029058">
    <property type="entry name" value="AB_hydrolase_fold"/>
</dbReference>
<dbReference type="SUPFAM" id="SSF53474">
    <property type="entry name" value="alpha/beta-Hydrolases"/>
    <property type="match status" value="1"/>
</dbReference>